<dbReference type="Gene3D" id="3.40.50.150">
    <property type="entry name" value="Vaccinia Virus protein VP39"/>
    <property type="match status" value="1"/>
</dbReference>
<keyword evidence="3" id="KW-1185">Reference proteome</keyword>
<protein>
    <recommendedName>
        <fullName evidence="1">Methyltransferase domain-containing protein</fullName>
    </recommendedName>
</protein>
<organism evidence="2 3">
    <name type="scientific">Candidatus Brevifilum fermentans</name>
    <dbReference type="NCBI Taxonomy" id="1986204"/>
    <lineage>
        <taxon>Bacteria</taxon>
        <taxon>Bacillati</taxon>
        <taxon>Chloroflexota</taxon>
        <taxon>Anaerolineae</taxon>
        <taxon>Anaerolineales</taxon>
        <taxon>Anaerolineaceae</taxon>
        <taxon>Candidatus Brevifilum</taxon>
    </lineage>
</organism>
<dbReference type="CDD" id="cd02440">
    <property type="entry name" value="AdoMet_MTases"/>
    <property type="match status" value="1"/>
</dbReference>
<gene>
    <name evidence="2" type="ORF">CFX1CAM_1112</name>
</gene>
<evidence type="ECO:0000313" key="2">
    <source>
        <dbReference type="EMBL" id="SMX54177.1"/>
    </source>
</evidence>
<dbReference type="AlphaFoldDB" id="A0A1Y6K5Q8"/>
<dbReference type="KEGG" id="abat:CFX1CAM_1112"/>
<feature type="domain" description="Methyltransferase" evidence="1">
    <location>
        <begin position="61"/>
        <end position="155"/>
    </location>
</feature>
<evidence type="ECO:0000313" key="3">
    <source>
        <dbReference type="Proteomes" id="UP000195514"/>
    </source>
</evidence>
<sequence length="231" mass="26259">MPQQDLERLKKEYQRRADPAYYKNTYSFSNPAYVFMLQSQERALLSCLKEFGFQSLNQSKILEIGCGRGGVMLGFLRYGATASNLSGIDILLDRVVLAKQTLPESKISCADGQFLPYESAQFDILLQFTAFSSILDPQIKRNMASEMLRVLKPDGVILWYDFWWNPTNPQTAGIKPKEIKILFSNCVFKLHKITLAPPIARLIVPISWALAVILESLKVFNSHYLAIITKQ</sequence>
<name>A0A1Y6K5Q8_9CHLR</name>
<dbReference type="Proteomes" id="UP000195514">
    <property type="component" value="Chromosome I"/>
</dbReference>
<dbReference type="EMBL" id="LT859958">
    <property type="protein sequence ID" value="SMX54177.1"/>
    <property type="molecule type" value="Genomic_DNA"/>
</dbReference>
<dbReference type="InterPro" id="IPR029063">
    <property type="entry name" value="SAM-dependent_MTases_sf"/>
</dbReference>
<dbReference type="SUPFAM" id="SSF53335">
    <property type="entry name" value="S-adenosyl-L-methionine-dependent methyltransferases"/>
    <property type="match status" value="1"/>
</dbReference>
<evidence type="ECO:0000259" key="1">
    <source>
        <dbReference type="Pfam" id="PF13649"/>
    </source>
</evidence>
<dbReference type="RefSeq" id="WP_087862048.1">
    <property type="nucleotide sequence ID" value="NZ_LT859958.1"/>
</dbReference>
<dbReference type="OrthoDB" id="9792752at2"/>
<reference evidence="3" key="1">
    <citation type="submission" date="2017-05" db="EMBL/GenBank/DDBJ databases">
        <authorList>
            <person name="Kirkegaard R."/>
            <person name="Mcilroy J S."/>
        </authorList>
    </citation>
    <scope>NUCLEOTIDE SEQUENCE [LARGE SCALE GENOMIC DNA]</scope>
</reference>
<proteinExistence type="predicted"/>
<dbReference type="Pfam" id="PF13649">
    <property type="entry name" value="Methyltransf_25"/>
    <property type="match status" value="1"/>
</dbReference>
<accession>A0A1Y6K5Q8</accession>
<dbReference type="InterPro" id="IPR041698">
    <property type="entry name" value="Methyltransf_25"/>
</dbReference>